<dbReference type="GO" id="GO:0009289">
    <property type="term" value="C:pilus"/>
    <property type="evidence" value="ECO:0007669"/>
    <property type="project" value="UniProtKB-SubCell"/>
</dbReference>
<feature type="domain" description="Fimbrial-type adhesion" evidence="5">
    <location>
        <begin position="200"/>
        <end position="341"/>
    </location>
</feature>
<dbReference type="InterPro" id="IPR008966">
    <property type="entry name" value="Adhesion_dom_sf"/>
</dbReference>
<evidence type="ECO:0000259" key="5">
    <source>
        <dbReference type="Pfam" id="PF00419"/>
    </source>
</evidence>
<keyword evidence="4" id="KW-0732">Signal</keyword>
<name>A0A158IFC2_CABSO</name>
<feature type="signal peptide" evidence="4">
    <location>
        <begin position="1"/>
        <end position="24"/>
    </location>
</feature>
<dbReference type="AlphaFoldDB" id="A0A158IFC2"/>
<keyword evidence="3" id="KW-0281">Fimbrium</keyword>
<dbReference type="SUPFAM" id="SSF49401">
    <property type="entry name" value="Bacterial adhesins"/>
    <property type="match status" value="1"/>
</dbReference>
<protein>
    <submittedName>
        <fullName evidence="6">Type-1 fimbrial protein subunit A</fullName>
    </submittedName>
</protein>
<dbReference type="Proteomes" id="UP000054893">
    <property type="component" value="Unassembled WGS sequence"/>
</dbReference>
<dbReference type="GO" id="GO:0043709">
    <property type="term" value="P:cell adhesion involved in single-species biofilm formation"/>
    <property type="evidence" value="ECO:0007669"/>
    <property type="project" value="TreeGrafter"/>
</dbReference>
<dbReference type="InterPro" id="IPR036937">
    <property type="entry name" value="Adhesion_dom_fimbrial_sf"/>
</dbReference>
<evidence type="ECO:0000256" key="1">
    <source>
        <dbReference type="ARBA" id="ARBA00004561"/>
    </source>
</evidence>
<dbReference type="PANTHER" id="PTHR33420:SF14">
    <property type="entry name" value="TYPE 1 FIMBRIN D-MANNOSE SPECIFIC ADHESIN"/>
    <property type="match status" value="1"/>
</dbReference>
<proteinExistence type="inferred from homology"/>
<organism evidence="6 7">
    <name type="scientific">Caballeronia sordidicola</name>
    <name type="common">Burkholderia sordidicola</name>
    <dbReference type="NCBI Taxonomy" id="196367"/>
    <lineage>
        <taxon>Bacteria</taxon>
        <taxon>Pseudomonadati</taxon>
        <taxon>Pseudomonadota</taxon>
        <taxon>Betaproteobacteria</taxon>
        <taxon>Burkholderiales</taxon>
        <taxon>Burkholderiaceae</taxon>
        <taxon>Caballeronia</taxon>
    </lineage>
</organism>
<comment type="subcellular location">
    <subcellularLocation>
        <location evidence="1">Fimbrium</location>
    </subcellularLocation>
</comment>
<evidence type="ECO:0000256" key="4">
    <source>
        <dbReference type="SAM" id="SignalP"/>
    </source>
</evidence>
<comment type="similarity">
    <text evidence="2">Belongs to the fimbrial protein family.</text>
</comment>
<dbReference type="PANTHER" id="PTHR33420">
    <property type="entry name" value="FIMBRIAL SUBUNIT ELFA-RELATED"/>
    <property type="match status" value="1"/>
</dbReference>
<dbReference type="Pfam" id="PF00419">
    <property type="entry name" value="Fimbrial"/>
    <property type="match status" value="1"/>
</dbReference>
<evidence type="ECO:0000256" key="2">
    <source>
        <dbReference type="ARBA" id="ARBA00006671"/>
    </source>
</evidence>
<accession>A0A158IFC2</accession>
<evidence type="ECO:0000313" key="6">
    <source>
        <dbReference type="EMBL" id="SAL54959.1"/>
    </source>
</evidence>
<feature type="chain" id="PRO_5007810677" evidence="4">
    <location>
        <begin position="25"/>
        <end position="341"/>
    </location>
</feature>
<dbReference type="RefSeq" id="WP_075643379.1">
    <property type="nucleotide sequence ID" value="NZ_FCOC02000036.1"/>
</dbReference>
<dbReference type="EMBL" id="FCOC02000036">
    <property type="protein sequence ID" value="SAL54959.1"/>
    <property type="molecule type" value="Genomic_DNA"/>
</dbReference>
<evidence type="ECO:0000313" key="7">
    <source>
        <dbReference type="Proteomes" id="UP000054893"/>
    </source>
</evidence>
<dbReference type="InterPro" id="IPR050263">
    <property type="entry name" value="Bact_Fimbrial_Adh_Pro"/>
</dbReference>
<dbReference type="InterPro" id="IPR000259">
    <property type="entry name" value="Adhesion_dom_fimbrial"/>
</dbReference>
<dbReference type="OrthoDB" id="8678921at2"/>
<gene>
    <name evidence="6" type="ORF">AWB64_06057</name>
</gene>
<evidence type="ECO:0000256" key="3">
    <source>
        <dbReference type="ARBA" id="ARBA00023263"/>
    </source>
</evidence>
<reference evidence="6 7" key="1">
    <citation type="submission" date="2016-01" db="EMBL/GenBank/DDBJ databases">
        <authorList>
            <person name="Oliw E.H."/>
        </authorList>
    </citation>
    <scope>NUCLEOTIDE SEQUENCE [LARGE SCALE GENOMIC DNA]</scope>
    <source>
        <strain evidence="6">LMG 22029</strain>
    </source>
</reference>
<dbReference type="Gene3D" id="2.60.40.1090">
    <property type="entry name" value="Fimbrial-type adhesion domain"/>
    <property type="match status" value="1"/>
</dbReference>
<sequence length="341" mass="35961">MLKNSLITLFILFQLISHISPVNAATPQCTITGLNADITIPTNVFPRDAAINTQSAPYSTTVVISCMSTGTAYTFSVYTYAPSGVAVPGFTNYYQTNLPDVAVRYIAENGPNTKCTPYSGGWPSQMLQIRRTISCTVTAASPGVPQIFNLKYSAYFMKVGPAPTGNLTAVPPVTIEEYQPESSAVFNVYSGVATGSFAVSACSVTTPAIAVTMPKTYTYRLPKVGSTDGETNLNVGLNCDPGLKVYTTLTDVSTPANDSTTLSLSPESTARGIGYQILFNGVPIVFGPDSAVVGNRGQFLMTPTQTTGGVVTVPLTARYIRTGTIGTGSANAKATFTMSYQ</sequence>